<name>A0A1G9UWG7_9BACI</name>
<dbReference type="Pfam" id="PF13166">
    <property type="entry name" value="AAA_13"/>
    <property type="match status" value="1"/>
</dbReference>
<reference evidence="4" key="1">
    <citation type="submission" date="2016-10" db="EMBL/GenBank/DDBJ databases">
        <authorList>
            <person name="Varghese N."/>
            <person name="Submissions S."/>
        </authorList>
    </citation>
    <scope>NUCLEOTIDE SEQUENCE [LARGE SCALE GENOMIC DNA]</scope>
    <source>
        <strain evidence="4">CGMCC 1.6199</strain>
    </source>
</reference>
<accession>A0A1G9UWG7</accession>
<evidence type="ECO:0000313" key="4">
    <source>
        <dbReference type="Proteomes" id="UP000182347"/>
    </source>
</evidence>
<feature type="coiled-coil region" evidence="1">
    <location>
        <begin position="452"/>
        <end position="493"/>
    </location>
</feature>
<evidence type="ECO:0000259" key="2">
    <source>
        <dbReference type="Pfam" id="PF13166"/>
    </source>
</evidence>
<sequence length="804" mass="93520">MDFSEIKAIKNITWRGCVNFDFNLFEQGNQQEKSRRILCYGHNGSGKSSVGEAISHLKLASEGIDSVTADNIKLDIIGEGIVGIHEYSNNKNMKNIRVFNERFIKKNIDISEDEDLNAIIMFGKDVENETRREDIEKNIESINIKKEELDIKKKENEDRVKEIIDKSFEKEFIKPIRELGRNRNHTTAIRDYILTSRIDNHELAKENIQQDISYLNSLKQLRTSNKIPIQISKLPVLLFYDEIVLKKIEKPQLSAKEEAIINLIKSESGYTNWVETGKNLIKKTVDDCPLCLQPINKDILLSKIDEIINPSVKNFKKELDDELTKINNYDESLKKIEDQSNDIKQYFQVRDDLIPCVTSLIENINSILINTNELRSTIMERYENVYNELEPKSISVLLDNIHKFEKESLKNIEEIENIRLSYNESIDHSENKIKEFKNVIETKVFNLGANAIESYQKDLKNINAKYKENDNLLRKLKTELQSVEQELKNSTHGMNLINKDLSFIFLTENRLQLQPDSKDGYKYNVLVKGEPVKSSNLSTGERNALALVYYFKSLYSNHIVEETLKNSMFLVLDDPISSMDENNLMGLISYINSEINNILISSPKSRVLIMTHRWYVFDSLHKLFDGDSNGVVSFELIKNGQTMQQNFINLNNFKHKNGYKNLLSKLYSYGKKIIPPESVSIGNTARRVLEAYFTFNYRVGINSINNQREIFDRIKGNNQFKEKFMKTAIRLILNSESHLEDEMYQIGQEFTDNTFTDLEKQMTCQHILGLLYLLDDFHLKKYLQNNDENWETIENTIKSWINIA</sequence>
<dbReference type="Gene3D" id="3.40.50.300">
    <property type="entry name" value="P-loop containing nucleotide triphosphate hydrolases"/>
    <property type="match status" value="1"/>
</dbReference>
<protein>
    <submittedName>
        <fullName evidence="3">Wobble nucleotide-excising tRNase</fullName>
    </submittedName>
</protein>
<proteinExistence type="predicted"/>
<evidence type="ECO:0000313" key="3">
    <source>
        <dbReference type="EMBL" id="SDM64179.1"/>
    </source>
</evidence>
<dbReference type="OrthoDB" id="9795565at2"/>
<keyword evidence="1" id="KW-0175">Coiled coil</keyword>
<feature type="domain" description="Protein CR006 P-loop" evidence="2">
    <location>
        <begin position="28"/>
        <end position="743"/>
    </location>
</feature>
<organism evidence="3 4">
    <name type="scientific">Sediminibacillus halophilus</name>
    <dbReference type="NCBI Taxonomy" id="482461"/>
    <lineage>
        <taxon>Bacteria</taxon>
        <taxon>Bacillati</taxon>
        <taxon>Bacillota</taxon>
        <taxon>Bacilli</taxon>
        <taxon>Bacillales</taxon>
        <taxon>Bacillaceae</taxon>
        <taxon>Sediminibacillus</taxon>
    </lineage>
</organism>
<dbReference type="InterPro" id="IPR026866">
    <property type="entry name" value="CR006_AAA"/>
</dbReference>
<evidence type="ECO:0000256" key="1">
    <source>
        <dbReference type="SAM" id="Coils"/>
    </source>
</evidence>
<dbReference type="RefSeq" id="WP_074600115.1">
    <property type="nucleotide sequence ID" value="NZ_FNHF01000004.1"/>
</dbReference>
<dbReference type="SUPFAM" id="SSF52540">
    <property type="entry name" value="P-loop containing nucleoside triphosphate hydrolases"/>
    <property type="match status" value="1"/>
</dbReference>
<keyword evidence="4" id="KW-1185">Reference proteome</keyword>
<feature type="coiled-coil region" evidence="1">
    <location>
        <begin position="312"/>
        <end position="339"/>
    </location>
</feature>
<dbReference type="InterPro" id="IPR027417">
    <property type="entry name" value="P-loop_NTPase"/>
</dbReference>
<dbReference type="AlphaFoldDB" id="A0A1G9UWG7"/>
<feature type="coiled-coil region" evidence="1">
    <location>
        <begin position="132"/>
        <end position="166"/>
    </location>
</feature>
<gene>
    <name evidence="3" type="ORF">SAMN05216244_3020</name>
</gene>
<dbReference type="Proteomes" id="UP000182347">
    <property type="component" value="Unassembled WGS sequence"/>
</dbReference>
<dbReference type="EMBL" id="FNHF01000004">
    <property type="protein sequence ID" value="SDM64179.1"/>
    <property type="molecule type" value="Genomic_DNA"/>
</dbReference>